<reference evidence="1" key="1">
    <citation type="submission" date="2022-04" db="EMBL/GenBank/DDBJ databases">
        <title>Roseomonas acroporae sp. nov., isolated from coral Acropora digitifera.</title>
        <authorList>
            <person name="Sun H."/>
        </authorList>
    </citation>
    <scope>NUCLEOTIDE SEQUENCE</scope>
    <source>
        <strain evidence="1">NAR14</strain>
    </source>
</reference>
<evidence type="ECO:0000313" key="1">
    <source>
        <dbReference type="EMBL" id="MCK8785072.1"/>
    </source>
</evidence>
<dbReference type="AlphaFoldDB" id="A0A9X1YAF3"/>
<sequence length="96" mass="11206">MRVLKDLEAITRQGSVLPDWRLTTAEILYRLPDHPAVLQSFVWQKHDLAPRFPALERFLDFWRREIEGQLHSVRVASAALTRPAELRYANGVFTLH</sequence>
<gene>
    <name evidence="1" type="ORF">M0638_11820</name>
</gene>
<dbReference type="Proteomes" id="UP001139516">
    <property type="component" value="Unassembled WGS sequence"/>
</dbReference>
<accession>A0A9X1YAF3</accession>
<evidence type="ECO:0000313" key="2">
    <source>
        <dbReference type="Proteomes" id="UP001139516"/>
    </source>
</evidence>
<dbReference type="InterPro" id="IPR009354">
    <property type="entry name" value="Usg"/>
</dbReference>
<dbReference type="EMBL" id="JALPRX010000049">
    <property type="protein sequence ID" value="MCK8785072.1"/>
    <property type="molecule type" value="Genomic_DNA"/>
</dbReference>
<dbReference type="Pfam" id="PF06233">
    <property type="entry name" value="Usg"/>
    <property type="match status" value="1"/>
</dbReference>
<dbReference type="RefSeq" id="WP_248667194.1">
    <property type="nucleotide sequence ID" value="NZ_JALPRX010000049.1"/>
</dbReference>
<name>A0A9X1YAF3_9PROT</name>
<proteinExistence type="predicted"/>
<protein>
    <submittedName>
        <fullName evidence="1">Usg protein</fullName>
    </submittedName>
</protein>
<keyword evidence="2" id="KW-1185">Reference proteome</keyword>
<comment type="caution">
    <text evidence="1">The sequence shown here is derived from an EMBL/GenBank/DDBJ whole genome shotgun (WGS) entry which is preliminary data.</text>
</comment>
<organism evidence="1 2">
    <name type="scientific">Roseomonas acroporae</name>
    <dbReference type="NCBI Taxonomy" id="2937791"/>
    <lineage>
        <taxon>Bacteria</taxon>
        <taxon>Pseudomonadati</taxon>
        <taxon>Pseudomonadota</taxon>
        <taxon>Alphaproteobacteria</taxon>
        <taxon>Acetobacterales</taxon>
        <taxon>Roseomonadaceae</taxon>
        <taxon>Roseomonas</taxon>
    </lineage>
</organism>